<dbReference type="RefSeq" id="WP_196936439.1">
    <property type="nucleotide sequence ID" value="NZ_MU158698.1"/>
</dbReference>
<accession>A0A928YSK2</accession>
<evidence type="ECO:0000313" key="1">
    <source>
        <dbReference type="EMBL" id="MBE8714313.1"/>
    </source>
</evidence>
<organism evidence="1 2">
    <name type="scientific">Sphingobacterium hungaricum</name>
    <dbReference type="NCBI Taxonomy" id="2082723"/>
    <lineage>
        <taxon>Bacteria</taxon>
        <taxon>Pseudomonadati</taxon>
        <taxon>Bacteroidota</taxon>
        <taxon>Sphingobacteriia</taxon>
        <taxon>Sphingobacteriales</taxon>
        <taxon>Sphingobacteriaceae</taxon>
        <taxon>Sphingobacterium</taxon>
    </lineage>
</organism>
<proteinExistence type="predicted"/>
<dbReference type="PROSITE" id="PS51257">
    <property type="entry name" value="PROKAR_LIPOPROTEIN"/>
    <property type="match status" value="1"/>
</dbReference>
<name>A0A928YSK2_9SPHI</name>
<dbReference type="EMBL" id="PRDK01000006">
    <property type="protein sequence ID" value="MBE8714313.1"/>
    <property type="molecule type" value="Genomic_DNA"/>
</dbReference>
<protein>
    <recommendedName>
        <fullName evidence="3">Lipoprotein</fullName>
    </recommendedName>
</protein>
<gene>
    <name evidence="1" type="ORF">C4F49_11525</name>
</gene>
<evidence type="ECO:0000313" key="2">
    <source>
        <dbReference type="Proteomes" id="UP000616201"/>
    </source>
</evidence>
<sequence length="232" mass="26739">MNKILLVALLSVVVSCENKKTSSQKVDSSKVYTYDFQSDSINPIDVSAYYSNEEFKLEKQLIPINKEEFDKDSADFTNNFISKPDLLKDRDSLALPYGTIKFIKRKQRDRDDFTDYRYMGFAPNLDSHLLSIDLYDGSYTLILNDKLYTYGVVDGEPIFSLDNKNFATFRNDEGHSSSLTLYAISEQSFSFEKFLWSDEHLIESVFWNSENKLVISLLAIESGATTYYKINI</sequence>
<comment type="caution">
    <text evidence="1">The sequence shown here is derived from an EMBL/GenBank/DDBJ whole genome shotgun (WGS) entry which is preliminary data.</text>
</comment>
<reference evidence="1" key="1">
    <citation type="submission" date="2018-02" db="EMBL/GenBank/DDBJ databases">
        <authorList>
            <person name="Vasarhelyi B.M."/>
            <person name="Deshmukh S."/>
            <person name="Balint B."/>
            <person name="Kukolya J."/>
        </authorList>
    </citation>
    <scope>NUCLEOTIDE SEQUENCE</scope>
    <source>
        <strain evidence="1">KB22</strain>
    </source>
</reference>
<dbReference type="AlphaFoldDB" id="A0A928YSK2"/>
<dbReference type="Proteomes" id="UP000616201">
    <property type="component" value="Unassembled WGS sequence"/>
</dbReference>
<evidence type="ECO:0008006" key="3">
    <source>
        <dbReference type="Google" id="ProtNLM"/>
    </source>
</evidence>
<keyword evidence="2" id="KW-1185">Reference proteome</keyword>